<keyword evidence="2 3" id="KW-0808">Transferase</keyword>
<dbReference type="GO" id="GO:0008107">
    <property type="term" value="F:galactoside 2-alpha-L-fucosyltransferase activity"/>
    <property type="evidence" value="ECO:0007669"/>
    <property type="project" value="InterPro"/>
</dbReference>
<dbReference type="AlphaFoldDB" id="A0A1N6HRR8"/>
<dbReference type="EMBL" id="FSRQ01000002">
    <property type="protein sequence ID" value="SIO22558.1"/>
    <property type="molecule type" value="Genomic_DNA"/>
</dbReference>
<organism evidence="3 4">
    <name type="scientific">Chryseobacterium scophthalmum</name>
    <dbReference type="NCBI Taxonomy" id="59733"/>
    <lineage>
        <taxon>Bacteria</taxon>
        <taxon>Pseudomonadati</taxon>
        <taxon>Bacteroidota</taxon>
        <taxon>Flavobacteriia</taxon>
        <taxon>Flavobacteriales</taxon>
        <taxon>Weeksellaceae</taxon>
        <taxon>Chryseobacterium group</taxon>
        <taxon>Chryseobacterium</taxon>
    </lineage>
</organism>
<accession>A0A1N6HRR8</accession>
<dbReference type="Proteomes" id="UP000184782">
    <property type="component" value="Unassembled WGS sequence"/>
</dbReference>
<keyword evidence="4" id="KW-1185">Reference proteome</keyword>
<protein>
    <submittedName>
        <fullName evidence="3">Glycosyl transferase family 11</fullName>
    </submittedName>
</protein>
<dbReference type="RefSeq" id="WP_074231241.1">
    <property type="nucleotide sequence ID" value="NZ_FSRQ01000002.1"/>
</dbReference>
<proteinExistence type="predicted"/>
<sequence>MVAVELIGGLGNQMFQYATARALALHRDEPLSIDGRLFDNYKLRNFCLSHFSIEAIVVKNDLPLKTPGFSKKVVDQILKKTNTFILQNKLFSVYQEKNLLFDDSLFRNGKKNIYLKGYFQSEKYFVKYEDQLRKDFKIVTPLKKETIDLLKIIKEKNSVSLHIRRGDYVSNPTVNAIHGTCDLNYYHRAIEIVKEKILHPVFFIFSDDIDWAKENLKLENTTYFVDFNDASTSYEDLKLMSACKHNIIANSSFSWWGAWLNTNKSKTVIAPSKWFNTDVLNSQDIIPESWMKI</sequence>
<dbReference type="Pfam" id="PF01531">
    <property type="entry name" value="Glyco_transf_11"/>
    <property type="match status" value="1"/>
</dbReference>
<dbReference type="GO" id="GO:0005975">
    <property type="term" value="P:carbohydrate metabolic process"/>
    <property type="evidence" value="ECO:0007669"/>
    <property type="project" value="InterPro"/>
</dbReference>
<evidence type="ECO:0000256" key="2">
    <source>
        <dbReference type="ARBA" id="ARBA00022679"/>
    </source>
</evidence>
<dbReference type="GO" id="GO:0016020">
    <property type="term" value="C:membrane"/>
    <property type="evidence" value="ECO:0007669"/>
    <property type="project" value="InterPro"/>
</dbReference>
<dbReference type="PANTHER" id="PTHR11927">
    <property type="entry name" value="GALACTOSIDE 2-L-FUCOSYLTRANSFERASE"/>
    <property type="match status" value="1"/>
</dbReference>
<dbReference type="InterPro" id="IPR002516">
    <property type="entry name" value="Glyco_trans_11"/>
</dbReference>
<dbReference type="PANTHER" id="PTHR11927:SF9">
    <property type="entry name" value="L-FUCOSYLTRANSFERASE"/>
    <property type="match status" value="1"/>
</dbReference>
<dbReference type="CDD" id="cd11301">
    <property type="entry name" value="Fut1_Fut2_like"/>
    <property type="match status" value="1"/>
</dbReference>
<evidence type="ECO:0000256" key="1">
    <source>
        <dbReference type="ARBA" id="ARBA00022676"/>
    </source>
</evidence>
<dbReference type="STRING" id="59733.SAMN05421769_2792"/>
<evidence type="ECO:0000313" key="4">
    <source>
        <dbReference type="Proteomes" id="UP000184782"/>
    </source>
</evidence>
<dbReference type="OrthoDB" id="9794601at2"/>
<evidence type="ECO:0000313" key="3">
    <source>
        <dbReference type="EMBL" id="SIO22558.1"/>
    </source>
</evidence>
<keyword evidence="1" id="KW-0328">Glycosyltransferase</keyword>
<reference evidence="4" key="1">
    <citation type="submission" date="2016-12" db="EMBL/GenBank/DDBJ databases">
        <authorList>
            <person name="Varghese N."/>
            <person name="Submissions S."/>
        </authorList>
    </citation>
    <scope>NUCLEOTIDE SEQUENCE [LARGE SCALE GENOMIC DNA]</scope>
    <source>
        <strain evidence="4">DSM 16779</strain>
    </source>
</reference>
<name>A0A1N6HRR8_9FLAO</name>
<gene>
    <name evidence="3" type="ORF">SAMN05421769_2792</name>
</gene>